<reference evidence="4 5" key="1">
    <citation type="submission" date="2017-02" db="EMBL/GenBank/DDBJ databases">
        <title>isolation and characterization of a novel temperate virus Aeropyrum globular virus 1 infecting hyperthermophilic archaeon Aeropyrum.</title>
        <authorList>
            <person name="Yumiya M."/>
            <person name="Yoshida T."/>
            <person name="Sako Y."/>
        </authorList>
    </citation>
    <scope>NUCLEOTIDE SEQUENCE [LARGE SCALE GENOMIC DNA]</scope>
    <source>
        <strain evidence="4 5">YK1-12-2013</strain>
    </source>
</reference>
<dbReference type="SUPFAM" id="SSF56300">
    <property type="entry name" value="Metallo-dependent phosphatases"/>
    <property type="match status" value="1"/>
</dbReference>
<feature type="domain" description="Calcineurin-like phosphoesterase" evidence="3">
    <location>
        <begin position="172"/>
        <end position="378"/>
    </location>
</feature>
<protein>
    <recommendedName>
        <fullName evidence="3">Calcineurin-like phosphoesterase domain-containing protein</fullName>
    </recommendedName>
</protein>
<evidence type="ECO:0000313" key="5">
    <source>
        <dbReference type="Proteomes" id="UP000291213"/>
    </source>
</evidence>
<feature type="region of interest" description="Disordered" evidence="1">
    <location>
        <begin position="625"/>
        <end position="696"/>
    </location>
</feature>
<dbReference type="Pfam" id="PF00149">
    <property type="entry name" value="Metallophos"/>
    <property type="match status" value="1"/>
</dbReference>
<sequence length="729" mass="78906">MVWCLRIHLARAPLLALVALIVLGTLAASFPGFPEATAAASSHETPEPWQAVLQSLETEARILDPTWAKPVSAQPGGSIEVELSVYVEVTAAYAVNVETGARIELTVESLEKVSDSIAIQDGAVVGPALAKLSIPQDAVPGLYNLFIVLATGDLVWMPRSLIIYDAPPDELVILHLTDTQLGAIDKGILNDLKLARYVALVNTLKYEIDLDLVVVTGDISDIGINVSSYRNWAFAMNQLLVPTMTAPGNHDWAQVPSLESFLLDFYGKYNVPARYWAAKWGNFLFIGLDSQSEGYVEPEGLDFLENVLSQHSGEDVVAMIMFHHPIFSNPGRYKGDPESFRGALYGSWESKFELVERFFDIINRYSIVKVVFAGHVHRDADAIYFRQDNTPVYFITTTTAMHGHPQGYFWGAKVVRVTVDGQVEVISLDREYRLEKGSIDTTGFKVYASYGTEGKSYSWTYDIEEFGVKLERLTLVYPLSKAVPAEVYTTNLIADGLSPVDVKIVDQGLYYLGIATFNIESPKGKTIMYAEPDETPPQIEVQSVVPSKPFRGSIVTIQVKVSDIGWGIEKVQAEVLGLGEEVPVFSGLDPSIYIIRTQAVPGMEGIKVIAVDLAGNASEVVIELEVPAPQTTTTTPPAETTTGTTEETETTETTTTTTTSETAETLTTKEETGETTTAGEAAGKETATTPVSPGETAGGGLDSSLIILGAAVAAAIIIVAAALYRSRAG</sequence>
<dbReference type="PANTHER" id="PTHR43143:SF1">
    <property type="entry name" value="SERINE_THREONINE-PROTEIN PHOSPHATASE CPPED1"/>
    <property type="match status" value="1"/>
</dbReference>
<keyword evidence="2" id="KW-0472">Membrane</keyword>
<dbReference type="EMBL" id="BDMD01000037">
    <property type="protein sequence ID" value="GBF08958.1"/>
    <property type="molecule type" value="Genomic_DNA"/>
</dbReference>
<feature type="compositionally biased region" description="Low complexity" evidence="1">
    <location>
        <begin position="631"/>
        <end position="666"/>
    </location>
</feature>
<feature type="compositionally biased region" description="Low complexity" evidence="1">
    <location>
        <begin position="674"/>
        <end position="689"/>
    </location>
</feature>
<keyword evidence="2" id="KW-0812">Transmembrane</keyword>
<evidence type="ECO:0000313" key="4">
    <source>
        <dbReference type="EMBL" id="GBF08958.1"/>
    </source>
</evidence>
<feature type="transmembrane region" description="Helical" evidence="2">
    <location>
        <begin position="705"/>
        <end position="724"/>
    </location>
</feature>
<evidence type="ECO:0000256" key="1">
    <source>
        <dbReference type="SAM" id="MobiDB-lite"/>
    </source>
</evidence>
<comment type="caution">
    <text evidence="4">The sequence shown here is derived from an EMBL/GenBank/DDBJ whole genome shotgun (WGS) entry which is preliminary data.</text>
</comment>
<dbReference type="GO" id="GO:0016787">
    <property type="term" value="F:hydrolase activity"/>
    <property type="evidence" value="ECO:0007669"/>
    <property type="project" value="InterPro"/>
</dbReference>
<proteinExistence type="predicted"/>
<accession>A0A401H9C0</accession>
<dbReference type="PANTHER" id="PTHR43143">
    <property type="entry name" value="METALLOPHOSPHOESTERASE, CALCINEURIN SUPERFAMILY"/>
    <property type="match status" value="1"/>
</dbReference>
<evidence type="ECO:0000256" key="2">
    <source>
        <dbReference type="SAM" id="Phobius"/>
    </source>
</evidence>
<keyword evidence="2" id="KW-1133">Transmembrane helix</keyword>
<dbReference type="InterPro" id="IPR051918">
    <property type="entry name" value="STPP_CPPED1"/>
</dbReference>
<dbReference type="InterPro" id="IPR004843">
    <property type="entry name" value="Calcineurin-like_PHP"/>
</dbReference>
<evidence type="ECO:0000259" key="3">
    <source>
        <dbReference type="Pfam" id="PF00149"/>
    </source>
</evidence>
<dbReference type="Proteomes" id="UP000291213">
    <property type="component" value="Unassembled WGS sequence"/>
</dbReference>
<name>A0A401H9C0_AERPX</name>
<dbReference type="AlphaFoldDB" id="A0A401H9C0"/>
<dbReference type="Gene3D" id="3.60.21.10">
    <property type="match status" value="1"/>
</dbReference>
<gene>
    <name evidence="4" type="ORF">apy_06830</name>
</gene>
<organism evidence="4 5">
    <name type="scientific">Aeropyrum pernix</name>
    <dbReference type="NCBI Taxonomy" id="56636"/>
    <lineage>
        <taxon>Archaea</taxon>
        <taxon>Thermoproteota</taxon>
        <taxon>Thermoprotei</taxon>
        <taxon>Desulfurococcales</taxon>
        <taxon>Desulfurococcaceae</taxon>
        <taxon>Aeropyrum</taxon>
    </lineage>
</organism>
<dbReference type="InterPro" id="IPR029052">
    <property type="entry name" value="Metallo-depent_PP-like"/>
</dbReference>